<dbReference type="Proteomes" id="UP000735302">
    <property type="component" value="Unassembled WGS sequence"/>
</dbReference>
<name>A0AAV4BGV3_9GAST</name>
<organism evidence="1 2">
    <name type="scientific">Plakobranchus ocellatus</name>
    <dbReference type="NCBI Taxonomy" id="259542"/>
    <lineage>
        <taxon>Eukaryota</taxon>
        <taxon>Metazoa</taxon>
        <taxon>Spiralia</taxon>
        <taxon>Lophotrochozoa</taxon>
        <taxon>Mollusca</taxon>
        <taxon>Gastropoda</taxon>
        <taxon>Heterobranchia</taxon>
        <taxon>Euthyneura</taxon>
        <taxon>Panpulmonata</taxon>
        <taxon>Sacoglossa</taxon>
        <taxon>Placobranchoidea</taxon>
        <taxon>Plakobranchidae</taxon>
        <taxon>Plakobranchus</taxon>
    </lineage>
</organism>
<reference evidence="1 2" key="1">
    <citation type="journal article" date="2021" name="Elife">
        <title>Chloroplast acquisition without the gene transfer in kleptoplastic sea slugs, Plakobranchus ocellatus.</title>
        <authorList>
            <person name="Maeda T."/>
            <person name="Takahashi S."/>
            <person name="Yoshida T."/>
            <person name="Shimamura S."/>
            <person name="Takaki Y."/>
            <person name="Nagai Y."/>
            <person name="Toyoda A."/>
            <person name="Suzuki Y."/>
            <person name="Arimoto A."/>
            <person name="Ishii H."/>
            <person name="Satoh N."/>
            <person name="Nishiyama T."/>
            <person name="Hasebe M."/>
            <person name="Maruyama T."/>
            <person name="Minagawa J."/>
            <person name="Obokata J."/>
            <person name="Shigenobu S."/>
        </authorList>
    </citation>
    <scope>NUCLEOTIDE SEQUENCE [LARGE SCALE GENOMIC DNA]</scope>
</reference>
<accession>A0AAV4BGV3</accession>
<comment type="caution">
    <text evidence="1">The sequence shown here is derived from an EMBL/GenBank/DDBJ whole genome shotgun (WGS) entry which is preliminary data.</text>
</comment>
<proteinExistence type="predicted"/>
<protein>
    <submittedName>
        <fullName evidence="1">Uncharacterized protein</fullName>
    </submittedName>
</protein>
<evidence type="ECO:0000313" key="2">
    <source>
        <dbReference type="Proteomes" id="UP000735302"/>
    </source>
</evidence>
<sequence length="104" mass="11150">MSPFSPGPVKYMHSTETATLKIATSTSKVIAFVVNLITSVLFDQTPLGFVRFKFIKLTQSDVFHVRRSVGGTVASGSVLRSAGTLLSRVRAPQPTSRPDGGLKV</sequence>
<dbReference type="AlphaFoldDB" id="A0AAV4BGV3"/>
<keyword evidence="2" id="KW-1185">Reference proteome</keyword>
<gene>
    <name evidence="1" type="ORF">PoB_004457800</name>
</gene>
<evidence type="ECO:0000313" key="1">
    <source>
        <dbReference type="EMBL" id="GFO18073.1"/>
    </source>
</evidence>
<dbReference type="EMBL" id="BLXT01004926">
    <property type="protein sequence ID" value="GFO18073.1"/>
    <property type="molecule type" value="Genomic_DNA"/>
</dbReference>